<dbReference type="STRING" id="5539.A0A3E2GSF7"/>
<dbReference type="SUPFAM" id="SSF47459">
    <property type="entry name" value="HLH, helix-loop-helix DNA-binding domain"/>
    <property type="match status" value="1"/>
</dbReference>
<feature type="non-terminal residue" evidence="3">
    <location>
        <position position="1"/>
    </location>
</feature>
<accession>A0A3E2GSF7</accession>
<feature type="region of interest" description="Disordered" evidence="1">
    <location>
        <begin position="230"/>
        <end position="296"/>
    </location>
</feature>
<dbReference type="Proteomes" id="UP000258309">
    <property type="component" value="Unassembled WGS sequence"/>
</dbReference>
<dbReference type="EMBL" id="NCSJ02000513">
    <property type="protein sequence ID" value="RFU24095.1"/>
    <property type="molecule type" value="Genomic_DNA"/>
</dbReference>
<dbReference type="AlphaFoldDB" id="A0A3E2GSF7"/>
<feature type="non-terminal residue" evidence="3">
    <location>
        <position position="500"/>
    </location>
</feature>
<gene>
    <name evidence="3" type="ORF">B7463_g12242</name>
</gene>
<dbReference type="InterPro" id="IPR036638">
    <property type="entry name" value="HLH_DNA-bd_sf"/>
</dbReference>
<dbReference type="Pfam" id="PF00010">
    <property type="entry name" value="HLH"/>
    <property type="match status" value="1"/>
</dbReference>
<dbReference type="PROSITE" id="PS50888">
    <property type="entry name" value="BHLH"/>
    <property type="match status" value="1"/>
</dbReference>
<reference evidence="3 4" key="1">
    <citation type="submission" date="2018-05" db="EMBL/GenBank/DDBJ databases">
        <title>Draft genome sequence of Scytalidium lignicola DSM 105466, a ubiquitous saprotrophic fungus.</title>
        <authorList>
            <person name="Buettner E."/>
            <person name="Gebauer A.M."/>
            <person name="Hofrichter M."/>
            <person name="Liers C."/>
            <person name="Kellner H."/>
        </authorList>
    </citation>
    <scope>NUCLEOTIDE SEQUENCE [LARGE SCALE GENOMIC DNA]</scope>
    <source>
        <strain evidence="3 4">DSM 105466</strain>
    </source>
</reference>
<name>A0A3E2GSF7_SCYLI</name>
<keyword evidence="4" id="KW-1185">Reference proteome</keyword>
<sequence length="500" mass="55178">MASSYVRQVSSGDYFSIPSFTPRSKNLAPSLVYWDAKEYSKFSLGSSDSIIPSPASPDSIYFLPKAYPFPELYNGAIEIDEVLDSLTCANFMQLEDAAEINMDLSLDRFFSDSQLENTFLPSTAGLYTQTDPISARLQPTNTMMPNTIYNQALVFGKDPIVKGHLFETPTVNTTPATETQSRKLFYNIHAQQSSYSVAQVNGPVTRRTTPAALGTGFSSIQESKLRSIAMPSTSYTSPTPSSSSSGSPPLIVTWSSQRKRKSSDSNDKDKYDECPLKRRRNHRRHHAPANKTPHKIIEKRYRTNLNDKIAALRDCVPSLRVTSNAKIKSAKKEKRDIADNLQGLSPAHNLNKVRVLFFYILCNSLILFSFDELLSASLIVVLTENLQHNHQATVLSKATKYILDLEKRNKALCEENAAYKDRIEAFKIPMLTNKNCNTITTTTANTPPMLATFTSSPGSSHSGSGSFDSTISATSLNECGIEEAGNWEGGGCSSGGEEYE</sequence>
<feature type="domain" description="BHLH" evidence="2">
    <location>
        <begin position="289"/>
        <end position="405"/>
    </location>
</feature>
<evidence type="ECO:0000313" key="3">
    <source>
        <dbReference type="EMBL" id="RFU24095.1"/>
    </source>
</evidence>
<dbReference type="GO" id="GO:0046983">
    <property type="term" value="F:protein dimerization activity"/>
    <property type="evidence" value="ECO:0007669"/>
    <property type="project" value="InterPro"/>
</dbReference>
<feature type="compositionally biased region" description="Basic residues" evidence="1">
    <location>
        <begin position="277"/>
        <end position="294"/>
    </location>
</feature>
<dbReference type="OrthoDB" id="2133190at2759"/>
<protein>
    <recommendedName>
        <fullName evidence="2">BHLH domain-containing protein</fullName>
    </recommendedName>
</protein>
<proteinExistence type="predicted"/>
<evidence type="ECO:0000259" key="2">
    <source>
        <dbReference type="PROSITE" id="PS50888"/>
    </source>
</evidence>
<dbReference type="PANTHER" id="PTHR47336">
    <property type="entry name" value="TRANSCRIPTION FACTOR HMS1-RELATED"/>
    <property type="match status" value="1"/>
</dbReference>
<dbReference type="InterPro" id="IPR011598">
    <property type="entry name" value="bHLH_dom"/>
</dbReference>
<feature type="compositionally biased region" description="Low complexity" evidence="1">
    <location>
        <begin position="231"/>
        <end position="249"/>
    </location>
</feature>
<dbReference type="InterPro" id="IPR052099">
    <property type="entry name" value="Regulatory_TF_Diverse"/>
</dbReference>
<evidence type="ECO:0000313" key="4">
    <source>
        <dbReference type="Proteomes" id="UP000258309"/>
    </source>
</evidence>
<feature type="compositionally biased region" description="Basic and acidic residues" evidence="1">
    <location>
        <begin position="262"/>
        <end position="276"/>
    </location>
</feature>
<dbReference type="Gene3D" id="4.10.280.10">
    <property type="entry name" value="Helix-loop-helix DNA-binding domain"/>
    <property type="match status" value="1"/>
</dbReference>
<comment type="caution">
    <text evidence="3">The sequence shown here is derived from an EMBL/GenBank/DDBJ whole genome shotgun (WGS) entry which is preliminary data.</text>
</comment>
<evidence type="ECO:0000256" key="1">
    <source>
        <dbReference type="SAM" id="MobiDB-lite"/>
    </source>
</evidence>
<organism evidence="3 4">
    <name type="scientific">Scytalidium lignicola</name>
    <name type="common">Hyphomycete</name>
    <dbReference type="NCBI Taxonomy" id="5539"/>
    <lineage>
        <taxon>Eukaryota</taxon>
        <taxon>Fungi</taxon>
        <taxon>Dikarya</taxon>
        <taxon>Ascomycota</taxon>
        <taxon>Pezizomycotina</taxon>
        <taxon>Leotiomycetes</taxon>
        <taxon>Leotiomycetes incertae sedis</taxon>
        <taxon>Scytalidium</taxon>
    </lineage>
</organism>
<dbReference type="PANTHER" id="PTHR47336:SF2">
    <property type="entry name" value="TRANSCRIPTION FACTOR HMS1-RELATED"/>
    <property type="match status" value="1"/>
</dbReference>